<accession>A0A4R6WMB3</accession>
<evidence type="ECO:0000313" key="4">
    <source>
        <dbReference type="Proteomes" id="UP000295292"/>
    </source>
</evidence>
<dbReference type="Gene3D" id="2.60.40.10">
    <property type="entry name" value="Immunoglobulins"/>
    <property type="match status" value="1"/>
</dbReference>
<comment type="caution">
    <text evidence="3">The sequence shown here is derived from an EMBL/GenBank/DDBJ whole genome shotgun (WGS) entry which is preliminary data.</text>
</comment>
<dbReference type="SUPFAM" id="SSF101898">
    <property type="entry name" value="NHL repeat"/>
    <property type="match status" value="1"/>
</dbReference>
<dbReference type="InterPro" id="IPR013783">
    <property type="entry name" value="Ig-like_fold"/>
</dbReference>
<keyword evidence="4" id="KW-1185">Reference proteome</keyword>
<dbReference type="OrthoDB" id="791543at2"/>
<proteinExistence type="predicted"/>
<keyword evidence="1" id="KW-0677">Repeat</keyword>
<dbReference type="AlphaFoldDB" id="A0A4R6WMB3"/>
<dbReference type="Proteomes" id="UP000295292">
    <property type="component" value="Unassembled WGS sequence"/>
</dbReference>
<organism evidence="3 4">
    <name type="scientific">Sphingobacterium yanglingense</name>
    <dbReference type="NCBI Taxonomy" id="1437280"/>
    <lineage>
        <taxon>Bacteria</taxon>
        <taxon>Pseudomonadati</taxon>
        <taxon>Bacteroidota</taxon>
        <taxon>Sphingobacteriia</taxon>
        <taxon>Sphingobacteriales</taxon>
        <taxon>Sphingobacteriaceae</taxon>
        <taxon>Sphingobacterium</taxon>
    </lineage>
</organism>
<dbReference type="SUPFAM" id="SSF81296">
    <property type="entry name" value="E set domains"/>
    <property type="match status" value="1"/>
</dbReference>
<dbReference type="InterPro" id="IPR014756">
    <property type="entry name" value="Ig_E-set"/>
</dbReference>
<dbReference type="EMBL" id="SNYV01000011">
    <property type="protein sequence ID" value="TDQ80167.1"/>
    <property type="molecule type" value="Genomic_DNA"/>
</dbReference>
<protein>
    <submittedName>
        <fullName evidence="3">DNA-binding beta-propeller fold protein YncE</fullName>
    </submittedName>
</protein>
<dbReference type="CDD" id="cd00603">
    <property type="entry name" value="IPT_PCSR"/>
    <property type="match status" value="1"/>
</dbReference>
<feature type="domain" description="IPT/TIG" evidence="2">
    <location>
        <begin position="43"/>
        <end position="116"/>
    </location>
</feature>
<dbReference type="RefSeq" id="WP_133583909.1">
    <property type="nucleotide sequence ID" value="NZ_SNYV01000011.1"/>
</dbReference>
<evidence type="ECO:0000259" key="2">
    <source>
        <dbReference type="Pfam" id="PF01833"/>
    </source>
</evidence>
<evidence type="ECO:0000313" key="3">
    <source>
        <dbReference type="EMBL" id="TDQ80167.1"/>
    </source>
</evidence>
<dbReference type="Pfam" id="PF01436">
    <property type="entry name" value="NHL"/>
    <property type="match status" value="2"/>
</dbReference>
<dbReference type="PANTHER" id="PTHR13833">
    <property type="match status" value="1"/>
</dbReference>
<reference evidence="3 4" key="1">
    <citation type="submission" date="2019-03" db="EMBL/GenBank/DDBJ databases">
        <title>Genomic Encyclopedia of Archaeal and Bacterial Type Strains, Phase II (KMG-II): from individual species to whole genera.</title>
        <authorList>
            <person name="Goeker M."/>
        </authorList>
    </citation>
    <scope>NUCLEOTIDE SEQUENCE [LARGE SCALE GENOMIC DNA]</scope>
    <source>
        <strain evidence="3 4">DSM 28353</strain>
    </source>
</reference>
<dbReference type="GO" id="GO:0003677">
    <property type="term" value="F:DNA binding"/>
    <property type="evidence" value="ECO:0007669"/>
    <property type="project" value="UniProtKB-KW"/>
</dbReference>
<keyword evidence="3" id="KW-0238">DNA-binding</keyword>
<dbReference type="PROSITE" id="PS51257">
    <property type="entry name" value="PROKAR_LIPOPROTEIN"/>
    <property type="match status" value="1"/>
</dbReference>
<sequence length="434" mass="46917">MKNIHKYFIFGLLTPLLWMGCQEEVFKQIDQSYVHNVSMPIVLTSFAPMEGSEAAEISIDGDNFSTDISKIQVLVNGVEVPILGANKKRIIVKIPQGTGTGKIRIKIGNQEIESKDSFIYALKRTVSTYALSGNGATFNFFVNAGMDIDSKGNLYVADVFNNCIRKISASGEISTYAGISGQEGNVNGSTQVALFNHPTDIAFDADDNMYVADTWNWAIRKVSTAGEVSTVKAWVVPFPQGITFNRSNGSLYIVSALPAASQGKMFELKGDGQFVERSVDVPIVSGGICLDKNNQLIIADNGKSVIYRINPTTWTKEIIAGSENQKGWQDGVGEQARFNHPWGVAVDKDNNIYVAGSGHLFDNPDIATNASNIRMIEAGTNKVSTIAGGGTMGFFDGLGGEAKFAVPTDLVVDASGVIYVLDKGNLRIRKIITE</sequence>
<evidence type="ECO:0000256" key="1">
    <source>
        <dbReference type="ARBA" id="ARBA00022737"/>
    </source>
</evidence>
<dbReference type="PANTHER" id="PTHR13833:SF71">
    <property type="entry name" value="NHL DOMAIN-CONTAINING PROTEIN"/>
    <property type="match status" value="1"/>
</dbReference>
<gene>
    <name evidence="3" type="ORF">CLV99_1623</name>
</gene>
<dbReference type="InterPro" id="IPR011042">
    <property type="entry name" value="6-blade_b-propeller_TolB-like"/>
</dbReference>
<dbReference type="Pfam" id="PF01833">
    <property type="entry name" value="TIG"/>
    <property type="match status" value="1"/>
</dbReference>
<dbReference type="Gene3D" id="2.120.10.30">
    <property type="entry name" value="TolB, C-terminal domain"/>
    <property type="match status" value="2"/>
</dbReference>
<name>A0A4R6WMB3_9SPHI</name>
<dbReference type="InterPro" id="IPR001258">
    <property type="entry name" value="NHL_repeat"/>
</dbReference>
<dbReference type="InterPro" id="IPR002909">
    <property type="entry name" value="IPT_dom"/>
</dbReference>